<name>A0A6G0HXH2_LARCR</name>
<dbReference type="AlphaFoldDB" id="A0A6G0HXH2"/>
<dbReference type="EMBL" id="REGW02000018">
    <property type="protein sequence ID" value="KAE8283712.1"/>
    <property type="molecule type" value="Genomic_DNA"/>
</dbReference>
<dbReference type="PROSITE" id="PS50804">
    <property type="entry name" value="SCAN_BOX"/>
    <property type="match status" value="1"/>
</dbReference>
<comment type="caution">
    <text evidence="2">The sequence shown here is derived from an EMBL/GenBank/DDBJ whole genome shotgun (WGS) entry which is preliminary data.</text>
</comment>
<evidence type="ECO:0000313" key="2">
    <source>
        <dbReference type="EMBL" id="KAE8283712.1"/>
    </source>
</evidence>
<evidence type="ECO:0000313" key="3">
    <source>
        <dbReference type="Proteomes" id="UP000424527"/>
    </source>
</evidence>
<sequence length="219" mass="24789">MRDFLAAQQRREEGLLAEIRGLSLSIGSPVASTCCSATSKGCPATTCVESAGCHYHTQHSNSPHQHPGVFRGTYHQRRHQHHPSSFQRQAVVPLLARKALEAYTAMDEEWAHWYPDLKTALLAKFNISPETYRQQFRSMTIPPGENLTYHRLKGLYRRWIRPEQHTKEQIGETIILPHSCKSSVAVSQHLERGPSFMLHQCSTPTNIPATTALAQEERI</sequence>
<protein>
    <recommendedName>
        <fullName evidence="1">SCAN box domain-containing protein</fullName>
    </recommendedName>
</protein>
<evidence type="ECO:0000259" key="1">
    <source>
        <dbReference type="PROSITE" id="PS50804"/>
    </source>
</evidence>
<dbReference type="SUPFAM" id="SSF47353">
    <property type="entry name" value="Retrovirus capsid dimerization domain-like"/>
    <property type="match status" value="1"/>
</dbReference>
<proteinExistence type="predicted"/>
<keyword evidence="3" id="KW-1185">Reference proteome</keyword>
<organism evidence="2 3">
    <name type="scientific">Larimichthys crocea</name>
    <name type="common">Large yellow croaker</name>
    <name type="synonym">Pseudosciaena crocea</name>
    <dbReference type="NCBI Taxonomy" id="215358"/>
    <lineage>
        <taxon>Eukaryota</taxon>
        <taxon>Metazoa</taxon>
        <taxon>Chordata</taxon>
        <taxon>Craniata</taxon>
        <taxon>Vertebrata</taxon>
        <taxon>Euteleostomi</taxon>
        <taxon>Actinopterygii</taxon>
        <taxon>Neopterygii</taxon>
        <taxon>Teleostei</taxon>
        <taxon>Neoteleostei</taxon>
        <taxon>Acanthomorphata</taxon>
        <taxon>Eupercaria</taxon>
        <taxon>Sciaenidae</taxon>
        <taxon>Larimichthys</taxon>
    </lineage>
</organism>
<reference evidence="2 3" key="1">
    <citation type="submission" date="2019-07" db="EMBL/GenBank/DDBJ databases">
        <title>Chromosome genome assembly for large yellow croaker.</title>
        <authorList>
            <person name="Xiao S."/>
        </authorList>
    </citation>
    <scope>NUCLEOTIDE SEQUENCE [LARGE SCALE GENOMIC DNA]</scope>
    <source>
        <strain evidence="2">JMULYC20181020</strain>
        <tissue evidence="2">Muscle</tissue>
    </source>
</reference>
<dbReference type="PANTHER" id="PTHR46888">
    <property type="entry name" value="ZINC KNUCKLE DOMAINCONTAINING PROTEIN-RELATED"/>
    <property type="match status" value="1"/>
</dbReference>
<dbReference type="SMART" id="SM00431">
    <property type="entry name" value="SCAN"/>
    <property type="match status" value="1"/>
</dbReference>
<gene>
    <name evidence="2" type="ORF">D5F01_LYC19116</name>
</gene>
<dbReference type="Gene3D" id="1.10.4020.10">
    <property type="entry name" value="DNA breaking-rejoining enzymes"/>
    <property type="match status" value="1"/>
</dbReference>
<dbReference type="PANTHER" id="PTHR46888:SF1">
    <property type="entry name" value="RIBONUCLEASE H"/>
    <property type="match status" value="1"/>
</dbReference>
<feature type="domain" description="SCAN box" evidence="1">
    <location>
        <begin position="143"/>
        <end position="178"/>
    </location>
</feature>
<dbReference type="InterPro" id="IPR003309">
    <property type="entry name" value="SCAN_dom"/>
</dbReference>
<dbReference type="Pfam" id="PF02023">
    <property type="entry name" value="SCAN"/>
    <property type="match status" value="1"/>
</dbReference>
<accession>A0A6G0HXH2</accession>
<dbReference type="Proteomes" id="UP000424527">
    <property type="component" value="Unassembled WGS sequence"/>
</dbReference>
<dbReference type="InterPro" id="IPR038269">
    <property type="entry name" value="SCAN_sf"/>
</dbReference>